<dbReference type="GO" id="GO:0008017">
    <property type="term" value="F:microtubule binding"/>
    <property type="evidence" value="ECO:0007669"/>
    <property type="project" value="InterPro"/>
</dbReference>
<dbReference type="EMBL" id="ML975150">
    <property type="protein sequence ID" value="KAF1816241.1"/>
    <property type="molecule type" value="Genomic_DNA"/>
</dbReference>
<proteinExistence type="inferred from homology"/>
<dbReference type="AlphaFoldDB" id="A0A6G1GEC3"/>
<dbReference type="GO" id="GO:0005524">
    <property type="term" value="F:ATP binding"/>
    <property type="evidence" value="ECO:0007669"/>
    <property type="project" value="UniProtKB-UniRule"/>
</dbReference>
<evidence type="ECO:0000256" key="4">
    <source>
        <dbReference type="ARBA" id="ARBA00023054"/>
    </source>
</evidence>
<dbReference type="SUPFAM" id="SSF52540">
    <property type="entry name" value="P-loop containing nucleoside triphosphate hydrolases"/>
    <property type="match status" value="1"/>
</dbReference>
<organism evidence="9">
    <name type="scientific">Eremomyces bilateralis CBS 781.70</name>
    <dbReference type="NCBI Taxonomy" id="1392243"/>
    <lineage>
        <taxon>Eukaryota</taxon>
        <taxon>Fungi</taxon>
        <taxon>Dikarya</taxon>
        <taxon>Ascomycota</taxon>
        <taxon>Pezizomycotina</taxon>
        <taxon>Dothideomycetes</taxon>
        <taxon>Dothideomycetes incertae sedis</taxon>
        <taxon>Eremomycetales</taxon>
        <taxon>Eremomycetaceae</taxon>
        <taxon>Eremomyces</taxon>
    </lineage>
</organism>
<protein>
    <submittedName>
        <fullName evidence="9 11">Kinesin family protein-like protein</fullName>
    </submittedName>
</protein>
<accession>A0A6G1GEC3</accession>
<keyword evidence="3 6" id="KW-0067">ATP-binding</keyword>
<dbReference type="OrthoDB" id="3176171at2759"/>
<evidence type="ECO:0000256" key="7">
    <source>
        <dbReference type="SAM" id="MobiDB-lite"/>
    </source>
</evidence>
<dbReference type="FunFam" id="3.40.850.10:FF:000053">
    <property type="entry name" value="Kinesin family"/>
    <property type="match status" value="1"/>
</dbReference>
<keyword evidence="5 6" id="KW-0505">Motor protein</keyword>
<dbReference type="PRINTS" id="PR00380">
    <property type="entry name" value="KINESINHEAVY"/>
</dbReference>
<dbReference type="InterPro" id="IPR027640">
    <property type="entry name" value="Kinesin-like_fam"/>
</dbReference>
<dbReference type="SMART" id="SM00129">
    <property type="entry name" value="KISc"/>
    <property type="match status" value="1"/>
</dbReference>
<dbReference type="InterPro" id="IPR027417">
    <property type="entry name" value="P-loop_NTPase"/>
</dbReference>
<dbReference type="InterPro" id="IPR019821">
    <property type="entry name" value="Kinesin_motor_CS"/>
</dbReference>
<dbReference type="PANTHER" id="PTHR47968">
    <property type="entry name" value="CENTROMERE PROTEIN E"/>
    <property type="match status" value="1"/>
</dbReference>
<dbReference type="Gene3D" id="3.40.850.10">
    <property type="entry name" value="Kinesin motor domain"/>
    <property type="match status" value="1"/>
</dbReference>
<feature type="region of interest" description="Disordered" evidence="7">
    <location>
        <begin position="682"/>
        <end position="721"/>
    </location>
</feature>
<dbReference type="PANTHER" id="PTHR47968:SF13">
    <property type="entry name" value="KINESIN-LIKE PROTEIN KIF19 ISOFORM X1"/>
    <property type="match status" value="1"/>
</dbReference>
<gene>
    <name evidence="9 11" type="ORF">P152DRAFT_511051</name>
</gene>
<feature type="domain" description="Kinesin motor" evidence="8">
    <location>
        <begin position="9"/>
        <end position="379"/>
    </location>
</feature>
<reference evidence="11" key="2">
    <citation type="submission" date="2020-04" db="EMBL/GenBank/DDBJ databases">
        <authorList>
            <consortium name="NCBI Genome Project"/>
        </authorList>
    </citation>
    <scope>NUCLEOTIDE SEQUENCE</scope>
    <source>
        <strain evidence="11">CBS 781.70</strain>
    </source>
</reference>
<feature type="compositionally biased region" description="Polar residues" evidence="7">
    <location>
        <begin position="909"/>
        <end position="929"/>
    </location>
</feature>
<comment type="similarity">
    <text evidence="6">Belongs to the TRAFAC class myosin-kinesin ATPase superfamily. Kinesin family.</text>
</comment>
<dbReference type="InterPro" id="IPR001752">
    <property type="entry name" value="Kinesin_motor_dom"/>
</dbReference>
<feature type="compositionally biased region" description="Gly residues" evidence="7">
    <location>
        <begin position="974"/>
        <end position="989"/>
    </location>
</feature>
<dbReference type="Pfam" id="PF00225">
    <property type="entry name" value="Kinesin"/>
    <property type="match status" value="1"/>
</dbReference>
<evidence type="ECO:0000256" key="6">
    <source>
        <dbReference type="PROSITE-ProRule" id="PRU00283"/>
    </source>
</evidence>
<keyword evidence="2 6" id="KW-0547">Nucleotide-binding</keyword>
<reference evidence="9 11" key="1">
    <citation type="submission" date="2020-01" db="EMBL/GenBank/DDBJ databases">
        <authorList>
            <consortium name="DOE Joint Genome Institute"/>
            <person name="Haridas S."/>
            <person name="Albert R."/>
            <person name="Binder M."/>
            <person name="Bloem J."/>
            <person name="Labutti K."/>
            <person name="Salamov A."/>
            <person name="Andreopoulos B."/>
            <person name="Baker S.E."/>
            <person name="Barry K."/>
            <person name="Bills G."/>
            <person name="Bluhm B.H."/>
            <person name="Cannon C."/>
            <person name="Castanera R."/>
            <person name="Culley D.E."/>
            <person name="Daum C."/>
            <person name="Ezra D."/>
            <person name="Gonzalez J.B."/>
            <person name="Henrissat B."/>
            <person name="Kuo A."/>
            <person name="Liang C."/>
            <person name="Lipzen A."/>
            <person name="Lutzoni F."/>
            <person name="Magnuson J."/>
            <person name="Mondo S."/>
            <person name="Nolan M."/>
            <person name="Ohm R."/>
            <person name="Pangilinan J."/>
            <person name="Park H.-J."/>
            <person name="Ramirez L."/>
            <person name="Alfaro M."/>
            <person name="Sun H."/>
            <person name="Tritt A."/>
            <person name="Yoshinaga Y."/>
            <person name="Zwiers L.-H."/>
            <person name="Turgeon B.G."/>
            <person name="Goodwin S.B."/>
            <person name="Spatafora J.W."/>
            <person name="Crous P.W."/>
            <person name="Grigoriev I.V."/>
        </authorList>
    </citation>
    <scope>NUCLEOTIDE SEQUENCE</scope>
    <source>
        <strain evidence="9 11">CBS 781.70</strain>
    </source>
</reference>
<dbReference type="GO" id="GO:0007018">
    <property type="term" value="P:microtubule-based movement"/>
    <property type="evidence" value="ECO:0007669"/>
    <property type="project" value="InterPro"/>
</dbReference>
<feature type="region of interest" description="Disordered" evidence="7">
    <location>
        <begin position="960"/>
        <end position="1018"/>
    </location>
</feature>
<evidence type="ECO:0000256" key="1">
    <source>
        <dbReference type="ARBA" id="ARBA00022701"/>
    </source>
</evidence>
<dbReference type="GO" id="GO:0003777">
    <property type="term" value="F:microtubule motor activity"/>
    <property type="evidence" value="ECO:0007669"/>
    <property type="project" value="InterPro"/>
</dbReference>
<keyword evidence="1" id="KW-0493">Microtubule</keyword>
<evidence type="ECO:0000313" key="10">
    <source>
        <dbReference type="Proteomes" id="UP000504638"/>
    </source>
</evidence>
<evidence type="ECO:0000256" key="5">
    <source>
        <dbReference type="ARBA" id="ARBA00023175"/>
    </source>
</evidence>
<keyword evidence="4" id="KW-0175">Coiled coil</keyword>
<keyword evidence="10" id="KW-1185">Reference proteome</keyword>
<dbReference type="PROSITE" id="PS50067">
    <property type="entry name" value="KINESIN_MOTOR_2"/>
    <property type="match status" value="1"/>
</dbReference>
<feature type="region of interest" description="Disordered" evidence="7">
    <location>
        <begin position="739"/>
        <end position="929"/>
    </location>
</feature>
<dbReference type="CDD" id="cd01370">
    <property type="entry name" value="KISc_KIP3_like"/>
    <property type="match status" value="1"/>
</dbReference>
<dbReference type="GO" id="GO:0005874">
    <property type="term" value="C:microtubule"/>
    <property type="evidence" value="ECO:0007669"/>
    <property type="project" value="UniProtKB-KW"/>
</dbReference>
<sequence>MAARSGASSITVAVRVRPFTIREAAQLTKCDDSPLFLGDGSLASVPTPKLYQKGLRPVIKVVDDKCLVFDPPEDNPVQRFSKSIVSQGKRVKDQTFCFDRVFDDNTTQSDVYDSTTKPLLDSVLDGYNATVFAYGATGCGKTHTITGTAQQPGIIFLTMQELFERIQDVQEEKVTEITLSYLEIYNETIRDLLVPGGSKQGLMLREDANQTVSVVGLSSYNPQNVQEVMDLIIRGNEFRTMSPTEANATSSRSHAVLQINISQKDRNADVNEPHTMATLSIIDLAGSERASATKNRGERLLEGANINKSLLALGGCINALCDPRKRNHVPYRNSKLTRLLKFSLGGNCRTVMIVCVSPSSAHFDETQNTLRYANRAKNIQTKVTRNVYNVNRHVKDFLKKIDEQMALINELKLQQKDSESHAFAKFKKQNEKRDAITREGIARIRSAFEHSLSERQERIGMMKKLRQIERRISLISAWVAGFDTVCDSREDEEPPKSLSTMRKTAQGILAELENSRQHYHQRLAKNNWDRALEMALQTGLRQLKEADGTDESFENSTLMRETELLRSIADREMYTSMLDQEKGGDAAVVQALLQAHFDTIAIINQILMMDEEDAVQAAKNLLGKMVNACTSVTSQVIKPDGGLPLTEAFAPRKTGTPKRRNPGMLLGPSPVVALQPPRFLETPTLSSSPVKASPRRRKLGGARKGVTFTPKNKSPAKGTKRVVRWRDDTEDGTLAEFQVTPQRLDSTPEISSVEMPPPTLPAMVQVPEKEGSSPIPPPPETSVELKSKRNRFQSGFLSKKSDTSPTPLSQQQLSQQSSYSSDSDSHSPLRELQPNAAPHPSPLHHVSNASSDNTPAESSSASSSSDEEKSRRTAYPVDRAEAKSIRSAMKRQSMGSGGGTARTHRRRSPTTSASAMAVSTGSPNGENSMFTASHARRMVRSERTSDADWKASILSPRPGAIIKSGGRRTTMAGAGVGSEDGERLGGGLRAGPVRMASASSNGTTGGRGSLVSSKNIWR</sequence>
<dbReference type="RefSeq" id="XP_033537872.1">
    <property type="nucleotide sequence ID" value="XM_033682697.1"/>
</dbReference>
<dbReference type="Proteomes" id="UP000504638">
    <property type="component" value="Unplaced"/>
</dbReference>
<evidence type="ECO:0000259" key="8">
    <source>
        <dbReference type="PROSITE" id="PS50067"/>
    </source>
</evidence>
<reference evidence="11" key="3">
    <citation type="submission" date="2025-04" db="UniProtKB">
        <authorList>
            <consortium name="RefSeq"/>
        </authorList>
    </citation>
    <scope>IDENTIFICATION</scope>
    <source>
        <strain evidence="11">CBS 781.70</strain>
    </source>
</reference>
<dbReference type="InterPro" id="IPR036961">
    <property type="entry name" value="Kinesin_motor_dom_sf"/>
</dbReference>
<name>A0A6G1GEC3_9PEZI</name>
<evidence type="ECO:0000313" key="11">
    <source>
        <dbReference type="RefSeq" id="XP_033537872.1"/>
    </source>
</evidence>
<feature type="compositionally biased region" description="Polar residues" evidence="7">
    <location>
        <begin position="739"/>
        <end position="750"/>
    </location>
</feature>
<evidence type="ECO:0000256" key="3">
    <source>
        <dbReference type="ARBA" id="ARBA00022840"/>
    </source>
</evidence>
<dbReference type="GeneID" id="54423267"/>
<feature type="compositionally biased region" description="Low complexity" evidence="7">
    <location>
        <begin position="803"/>
        <end position="822"/>
    </location>
</feature>
<feature type="compositionally biased region" description="Low complexity" evidence="7">
    <location>
        <begin position="849"/>
        <end position="864"/>
    </location>
</feature>
<evidence type="ECO:0000313" key="9">
    <source>
        <dbReference type="EMBL" id="KAF1816241.1"/>
    </source>
</evidence>
<evidence type="ECO:0000256" key="2">
    <source>
        <dbReference type="ARBA" id="ARBA00022741"/>
    </source>
</evidence>
<feature type="binding site" evidence="6">
    <location>
        <begin position="135"/>
        <end position="142"/>
    </location>
    <ligand>
        <name>ATP</name>
        <dbReference type="ChEBI" id="CHEBI:30616"/>
    </ligand>
</feature>
<dbReference type="PROSITE" id="PS00411">
    <property type="entry name" value="KINESIN_MOTOR_1"/>
    <property type="match status" value="1"/>
</dbReference>